<reference evidence="1" key="1">
    <citation type="submission" date="2021-02" db="EMBL/GenBank/DDBJ databases">
        <authorList>
            <person name="Nowell W R."/>
        </authorList>
    </citation>
    <scope>NUCLEOTIDE SEQUENCE</scope>
</reference>
<evidence type="ECO:0000313" key="1">
    <source>
        <dbReference type="EMBL" id="CAF1684460.1"/>
    </source>
</evidence>
<evidence type="ECO:0000313" key="2">
    <source>
        <dbReference type="EMBL" id="CAF4699420.1"/>
    </source>
</evidence>
<organism evidence="1 3">
    <name type="scientific">Didymodactylos carnosus</name>
    <dbReference type="NCBI Taxonomy" id="1234261"/>
    <lineage>
        <taxon>Eukaryota</taxon>
        <taxon>Metazoa</taxon>
        <taxon>Spiralia</taxon>
        <taxon>Gnathifera</taxon>
        <taxon>Rotifera</taxon>
        <taxon>Eurotatoria</taxon>
        <taxon>Bdelloidea</taxon>
        <taxon>Philodinida</taxon>
        <taxon>Philodinidae</taxon>
        <taxon>Didymodactylos</taxon>
    </lineage>
</organism>
<accession>A0A816H9L7</accession>
<dbReference type="EMBL" id="CAJNOQ010069346">
    <property type="protein sequence ID" value="CAF1684460.1"/>
    <property type="molecule type" value="Genomic_DNA"/>
</dbReference>
<name>A0A816H9L7_9BILA</name>
<dbReference type="Proteomes" id="UP000663829">
    <property type="component" value="Unassembled WGS sequence"/>
</dbReference>
<dbReference type="AlphaFoldDB" id="A0A816H9L7"/>
<comment type="caution">
    <text evidence="1">The sequence shown here is derived from an EMBL/GenBank/DDBJ whole genome shotgun (WGS) entry which is preliminary data.</text>
</comment>
<dbReference type="Proteomes" id="UP000681722">
    <property type="component" value="Unassembled WGS sequence"/>
</dbReference>
<proteinExistence type="predicted"/>
<sequence>KTSAEMLLDDLVVFIDPLSSVVVPSNVIPELQSKPSIPFHLSVVVDPLFDNPENSTISKSLIDLSFSSHVIDKLQPYCKETISQLG</sequence>
<evidence type="ECO:0000313" key="3">
    <source>
        <dbReference type="Proteomes" id="UP000663829"/>
    </source>
</evidence>
<gene>
    <name evidence="1" type="ORF">GPM918_LOCUS46690</name>
    <name evidence="2" type="ORF">SRO942_LOCUS51391</name>
</gene>
<protein>
    <submittedName>
        <fullName evidence="1">Uncharacterized protein</fullName>
    </submittedName>
</protein>
<dbReference type="EMBL" id="CAJOBC010161710">
    <property type="protein sequence ID" value="CAF4699420.1"/>
    <property type="molecule type" value="Genomic_DNA"/>
</dbReference>
<feature type="non-terminal residue" evidence="1">
    <location>
        <position position="1"/>
    </location>
</feature>
<keyword evidence="3" id="KW-1185">Reference proteome</keyword>